<dbReference type="Pfam" id="PF13443">
    <property type="entry name" value="HTH_26"/>
    <property type="match status" value="1"/>
</dbReference>
<dbReference type="PROSITE" id="PS00095">
    <property type="entry name" value="C5_MTASE_2"/>
    <property type="match status" value="1"/>
</dbReference>
<sequence>MKACYDKLLKILIDRKMTKTDLRKQAKISSSTLAKIGKQEMVSSDVLAKICNVLQCDISDIVELVKDENEEFVVQNDPNKLKVVSLFSGAGGMDLGFINSNFEIIWANDFFEDAVNSYRKNIGKHIVHGDITKISSEDIPDGPDVIIGGFPCQGFSVANTKRSMEDKRNFLYKEMLRVISDKKPKFFVAENVKGLLSIEGGKVFEMIKSDFQNLKDKDGKVIGYKVDAKILNAAEYGVPQARERVVIIGNRIGVKNPYPVPTHYVEGVSKSPEGLIPAITTEQAIGFLSNKKLTKKEIHISKKELEQHIKKTKLVDVDGFYSILGVDNDCDEVVIKNHVASENVADKFWGRKYEVNQHDICDYLRYWRDKTGWTTNKVDEHFGYSYTAGHWFRKDNNSGSIPKPEDWWELKKIFGFDDKYDAAVTTLVEKEIKFEQSLRITNWDRPSDTITATNPEIHVNKKRRLSARECAILQTFPVEYEFTGSLNKMYTQIGNAVPVKLATKIASGISDAIKHYNETHIQE</sequence>
<accession>A0ABY6SV51</accession>
<dbReference type="Gene3D" id="3.90.120.10">
    <property type="entry name" value="DNA Methylase, subunit A, domain 2"/>
    <property type="match status" value="2"/>
</dbReference>
<evidence type="ECO:0000256" key="5">
    <source>
        <dbReference type="PROSITE-ProRule" id="PRU01016"/>
    </source>
</evidence>
<dbReference type="GO" id="GO:0003886">
    <property type="term" value="F:DNA (cytosine-5-)-methyltransferase activity"/>
    <property type="evidence" value="ECO:0007669"/>
    <property type="project" value="UniProtKB-EC"/>
</dbReference>
<organism evidence="9 10">
    <name type="scientific">Clostridium carnis</name>
    <dbReference type="NCBI Taxonomy" id="1530"/>
    <lineage>
        <taxon>Bacteria</taxon>
        <taxon>Bacillati</taxon>
        <taxon>Bacillota</taxon>
        <taxon>Clostridia</taxon>
        <taxon>Eubacteriales</taxon>
        <taxon>Clostridiaceae</taxon>
        <taxon>Clostridium</taxon>
    </lineage>
</organism>
<dbReference type="Gene3D" id="1.10.260.40">
    <property type="entry name" value="lambda repressor-like DNA-binding domains"/>
    <property type="match status" value="1"/>
</dbReference>
<dbReference type="InterPro" id="IPR018117">
    <property type="entry name" value="C5_DNA_meth_AS"/>
</dbReference>
<proteinExistence type="inferred from homology"/>
<dbReference type="PROSITE" id="PS00094">
    <property type="entry name" value="C5_MTASE_1"/>
    <property type="match status" value="1"/>
</dbReference>
<evidence type="ECO:0000256" key="1">
    <source>
        <dbReference type="ARBA" id="ARBA00022603"/>
    </source>
</evidence>
<reference evidence="9 10" key="1">
    <citation type="submission" date="2018-11" db="EMBL/GenBank/DDBJ databases">
        <authorList>
            <consortium name="Pathogen Informatics"/>
        </authorList>
    </citation>
    <scope>NUCLEOTIDE SEQUENCE [LARGE SCALE GENOMIC DNA]</scope>
    <source>
        <strain evidence="9 10">NCTC10913</strain>
    </source>
</reference>
<evidence type="ECO:0000313" key="9">
    <source>
        <dbReference type="EMBL" id="VDG72164.1"/>
    </source>
</evidence>
<dbReference type="EC" id="2.1.1.37" evidence="7"/>
<dbReference type="PROSITE" id="PS50943">
    <property type="entry name" value="HTH_CROC1"/>
    <property type="match status" value="1"/>
</dbReference>
<dbReference type="PRINTS" id="PR00105">
    <property type="entry name" value="C5METTRFRASE"/>
</dbReference>
<evidence type="ECO:0000256" key="7">
    <source>
        <dbReference type="RuleBase" id="RU000417"/>
    </source>
</evidence>
<dbReference type="InterPro" id="IPR031303">
    <property type="entry name" value="C5_meth_CS"/>
</dbReference>
<keyword evidence="2 5" id="KW-0808">Transferase</keyword>
<comment type="catalytic activity">
    <reaction evidence="7">
        <text>a 2'-deoxycytidine in DNA + S-adenosyl-L-methionine = a 5-methyl-2'-deoxycytidine in DNA + S-adenosyl-L-homocysteine + H(+)</text>
        <dbReference type="Rhea" id="RHEA:13681"/>
        <dbReference type="Rhea" id="RHEA-COMP:11369"/>
        <dbReference type="Rhea" id="RHEA-COMP:11370"/>
        <dbReference type="ChEBI" id="CHEBI:15378"/>
        <dbReference type="ChEBI" id="CHEBI:57856"/>
        <dbReference type="ChEBI" id="CHEBI:59789"/>
        <dbReference type="ChEBI" id="CHEBI:85452"/>
        <dbReference type="ChEBI" id="CHEBI:85454"/>
        <dbReference type="EC" id="2.1.1.37"/>
    </reaction>
</comment>
<dbReference type="PANTHER" id="PTHR10629:SF52">
    <property type="entry name" value="DNA (CYTOSINE-5)-METHYLTRANSFERASE 1"/>
    <property type="match status" value="1"/>
</dbReference>
<protein>
    <recommendedName>
        <fullName evidence="7">Cytosine-specific methyltransferase</fullName>
        <ecNumber evidence="7">2.1.1.37</ecNumber>
    </recommendedName>
</protein>
<dbReference type="Gene3D" id="3.40.50.150">
    <property type="entry name" value="Vaccinia Virus protein VP39"/>
    <property type="match status" value="1"/>
</dbReference>
<dbReference type="SUPFAM" id="SSF47413">
    <property type="entry name" value="lambda repressor-like DNA-binding domains"/>
    <property type="match status" value="1"/>
</dbReference>
<name>A0ABY6SV51_9CLOT</name>
<dbReference type="Pfam" id="PF00145">
    <property type="entry name" value="DNA_methylase"/>
    <property type="match status" value="1"/>
</dbReference>
<evidence type="ECO:0000313" key="10">
    <source>
        <dbReference type="Proteomes" id="UP000277570"/>
    </source>
</evidence>
<dbReference type="EMBL" id="UYIN01000008">
    <property type="protein sequence ID" value="VDG72164.1"/>
    <property type="molecule type" value="Genomic_DNA"/>
</dbReference>
<feature type="domain" description="HTH cro/C1-type" evidence="8">
    <location>
        <begin position="8"/>
        <end position="61"/>
    </location>
</feature>
<evidence type="ECO:0000256" key="4">
    <source>
        <dbReference type="ARBA" id="ARBA00022747"/>
    </source>
</evidence>
<dbReference type="InterPro" id="IPR029063">
    <property type="entry name" value="SAM-dependent_MTases_sf"/>
</dbReference>
<dbReference type="CDD" id="cd00093">
    <property type="entry name" value="HTH_XRE"/>
    <property type="match status" value="1"/>
</dbReference>
<evidence type="ECO:0000259" key="8">
    <source>
        <dbReference type="PROSITE" id="PS50943"/>
    </source>
</evidence>
<dbReference type="RefSeq" id="WP_125148820.1">
    <property type="nucleotide sequence ID" value="NZ_UYIN01000008.1"/>
</dbReference>
<evidence type="ECO:0000256" key="2">
    <source>
        <dbReference type="ARBA" id="ARBA00022679"/>
    </source>
</evidence>
<evidence type="ECO:0000256" key="3">
    <source>
        <dbReference type="ARBA" id="ARBA00022691"/>
    </source>
</evidence>
<dbReference type="PANTHER" id="PTHR10629">
    <property type="entry name" value="CYTOSINE-SPECIFIC METHYLTRANSFERASE"/>
    <property type="match status" value="1"/>
</dbReference>
<dbReference type="SUPFAM" id="SSF53335">
    <property type="entry name" value="S-adenosyl-L-methionine-dependent methyltransferases"/>
    <property type="match status" value="1"/>
</dbReference>
<keyword evidence="10" id="KW-1185">Reference proteome</keyword>
<evidence type="ECO:0000256" key="6">
    <source>
        <dbReference type="RuleBase" id="RU000416"/>
    </source>
</evidence>
<dbReference type="InterPro" id="IPR001525">
    <property type="entry name" value="C5_MeTfrase"/>
</dbReference>
<dbReference type="InterPro" id="IPR001387">
    <property type="entry name" value="Cro/C1-type_HTH"/>
</dbReference>
<keyword evidence="1 5" id="KW-0489">Methyltransferase</keyword>
<keyword evidence="3 5" id="KW-0949">S-adenosyl-L-methionine</keyword>
<feature type="active site" evidence="5">
    <location>
        <position position="152"/>
    </location>
</feature>
<comment type="similarity">
    <text evidence="5 6">Belongs to the class I-like SAM-binding methyltransferase superfamily. C5-methyltransferase family.</text>
</comment>
<dbReference type="GO" id="GO:0032259">
    <property type="term" value="P:methylation"/>
    <property type="evidence" value="ECO:0007669"/>
    <property type="project" value="UniProtKB-KW"/>
</dbReference>
<dbReference type="InterPro" id="IPR050390">
    <property type="entry name" value="C5-Methyltransferase"/>
</dbReference>
<dbReference type="InterPro" id="IPR010982">
    <property type="entry name" value="Lambda_DNA-bd_dom_sf"/>
</dbReference>
<dbReference type="PROSITE" id="PS51679">
    <property type="entry name" value="SAM_MT_C5"/>
    <property type="match status" value="1"/>
</dbReference>
<keyword evidence="4" id="KW-0680">Restriction system</keyword>
<dbReference type="NCBIfam" id="TIGR00675">
    <property type="entry name" value="dcm"/>
    <property type="match status" value="1"/>
</dbReference>
<dbReference type="Proteomes" id="UP000277570">
    <property type="component" value="Unassembled WGS sequence"/>
</dbReference>
<gene>
    <name evidence="9" type="primary">bspRIM</name>
    <name evidence="9" type="ORF">NCTC10913_02507</name>
</gene>
<comment type="caution">
    <text evidence="9">The sequence shown here is derived from an EMBL/GenBank/DDBJ whole genome shotgun (WGS) entry which is preliminary data.</text>
</comment>